<keyword evidence="6" id="KW-1185">Reference proteome</keyword>
<dbReference type="OrthoDB" id="3726891at2"/>
<dbReference type="Gene3D" id="3.30.2320.10">
    <property type="entry name" value="hypothetical protein PF0899 domain"/>
    <property type="match status" value="1"/>
</dbReference>
<accession>A0A0F5MVA2</accession>
<dbReference type="AlphaFoldDB" id="A0A0F5MVA2"/>
<evidence type="ECO:0000256" key="1">
    <source>
        <dbReference type="ARBA" id="ARBA00004328"/>
    </source>
</evidence>
<evidence type="ECO:0000313" key="5">
    <source>
        <dbReference type="Proteomes" id="UP000034416"/>
    </source>
</evidence>
<comment type="subcellular location">
    <subcellularLocation>
        <location evidence="1">Virion</location>
    </subcellularLocation>
</comment>
<reference evidence="5" key="1">
    <citation type="submission" date="2015-04" db="EMBL/GenBank/DDBJ databases">
        <title>Genome sequence of Mycobacterium arupense GUC1.</title>
        <authorList>
            <person name="Greninger A.L."/>
            <person name="Cunningham G."/>
            <person name="Chiu C.Y."/>
            <person name="Miller S."/>
        </authorList>
    </citation>
    <scope>NUCLEOTIDE SEQUENCE [LARGE SCALE GENOMIC DNA]</scope>
    <source>
        <strain evidence="5">GUC1</strain>
    </source>
</reference>
<evidence type="ECO:0000313" key="6">
    <source>
        <dbReference type="Proteomes" id="UP000192327"/>
    </source>
</evidence>
<dbReference type="Pfam" id="PF05065">
    <property type="entry name" value="Phage_capsid"/>
    <property type="match status" value="1"/>
</dbReference>
<evidence type="ECO:0000313" key="3">
    <source>
        <dbReference type="EMBL" id="KKB97972.1"/>
    </source>
</evidence>
<gene>
    <name evidence="4" type="ORF">BST15_19235</name>
    <name evidence="3" type="ORF">WR43_16795</name>
</gene>
<organism evidence="3 5">
    <name type="scientific">Mycolicibacter arupensis</name>
    <dbReference type="NCBI Taxonomy" id="342002"/>
    <lineage>
        <taxon>Bacteria</taxon>
        <taxon>Bacillati</taxon>
        <taxon>Actinomycetota</taxon>
        <taxon>Actinomycetes</taxon>
        <taxon>Mycobacteriales</taxon>
        <taxon>Mycobacteriaceae</taxon>
        <taxon>Mycolicibacter</taxon>
    </lineage>
</organism>
<dbReference type="InterPro" id="IPR024455">
    <property type="entry name" value="Phage_capsid"/>
</dbReference>
<dbReference type="InterPro" id="IPR054612">
    <property type="entry name" value="Phage_capsid-like_C"/>
</dbReference>
<reference evidence="3" key="2">
    <citation type="submission" date="2015-04" db="EMBL/GenBank/DDBJ databases">
        <title>Genome sequence of Mycobacterium arupense strain GUC1.</title>
        <authorList>
            <person name="Greninger A.L."/>
            <person name="Cunningham G."/>
            <person name="Chiu C.Y."/>
            <person name="Miller S."/>
        </authorList>
    </citation>
    <scope>NUCLEOTIDE SEQUENCE</scope>
    <source>
        <strain evidence="3">GUC1</strain>
    </source>
</reference>
<proteinExistence type="predicted"/>
<dbReference type="NCBIfam" id="TIGR01554">
    <property type="entry name" value="major_cap_HK97"/>
    <property type="match status" value="1"/>
</dbReference>
<dbReference type="PATRIC" id="fig|342002.3.peg.3892"/>
<comment type="caution">
    <text evidence="3">The sequence shown here is derived from an EMBL/GenBank/DDBJ whole genome shotgun (WGS) entry which is preliminary data.</text>
</comment>
<dbReference type="STRING" id="342002.BST15_19235"/>
<dbReference type="Proteomes" id="UP000192327">
    <property type="component" value="Unassembled WGS sequence"/>
</dbReference>
<protein>
    <submittedName>
        <fullName evidence="4">Major capsid protein</fullName>
    </submittedName>
</protein>
<dbReference type="EMBL" id="LASW01000095">
    <property type="protein sequence ID" value="KKB97972.1"/>
    <property type="molecule type" value="Genomic_DNA"/>
</dbReference>
<feature type="domain" description="Phage capsid-like C-terminal" evidence="2">
    <location>
        <begin position="50"/>
        <end position="274"/>
    </location>
</feature>
<evidence type="ECO:0000313" key="4">
    <source>
        <dbReference type="EMBL" id="OQZ92216.1"/>
    </source>
</evidence>
<evidence type="ECO:0000259" key="2">
    <source>
        <dbReference type="Pfam" id="PF05065"/>
    </source>
</evidence>
<sequence length="285" mass="29971">MELTTPLTTVAWAQDKFSFTPGDVVPEALILKTSTVSGHIEGDRPSLRVAYVKDDESAAYVAEGAEITDSAPELSEVVIHTKKLARLVSISNEQHRQPETPGQTAQSVARDLIRKADLSYLSEVAPTPPATGSTGLLHTTGVVDGGEVAANLDGLVDLVAELEANLAHPGYIVVDPRTWASLRKLKVGGDQINASLLGAGTTDAVPMLLSLPVLRSPFIPANSGLVIDPSAIVSAVGQVNIAQSDHALFANDAVLLRATWSIGWAVMRPERIGKFTVDPGDSDGS</sequence>
<name>A0A0F5MVA2_9MYCO</name>
<reference evidence="4 6" key="3">
    <citation type="submission" date="2016-12" db="EMBL/GenBank/DDBJ databases">
        <title>The new phylogeny of genus Mycobacterium.</title>
        <authorList>
            <person name="Tortoli E."/>
            <person name="Trovato A."/>
            <person name="Cirillo D.M."/>
        </authorList>
    </citation>
    <scope>NUCLEOTIDE SEQUENCE [LARGE SCALE GENOMIC DNA]</scope>
    <source>
        <strain evidence="4 6">DSM 44942</strain>
    </source>
</reference>
<dbReference type="Gene3D" id="3.30.2400.10">
    <property type="entry name" value="Major capsid protein gp5"/>
    <property type="match status" value="1"/>
</dbReference>
<dbReference type="EMBL" id="MVHH01000065">
    <property type="protein sequence ID" value="OQZ92216.1"/>
    <property type="molecule type" value="Genomic_DNA"/>
</dbReference>
<dbReference type="Proteomes" id="UP000034416">
    <property type="component" value="Unassembled WGS sequence"/>
</dbReference>
<dbReference type="SUPFAM" id="SSF56563">
    <property type="entry name" value="Major capsid protein gp5"/>
    <property type="match status" value="1"/>
</dbReference>